<dbReference type="EMBL" id="CAJOBA010107725">
    <property type="protein sequence ID" value="CAF4543568.1"/>
    <property type="molecule type" value="Genomic_DNA"/>
</dbReference>
<feature type="non-terminal residue" evidence="2">
    <location>
        <position position="149"/>
    </location>
</feature>
<reference evidence="2" key="1">
    <citation type="submission" date="2021-02" db="EMBL/GenBank/DDBJ databases">
        <authorList>
            <person name="Nowell W R."/>
        </authorList>
    </citation>
    <scope>NUCLEOTIDE SEQUENCE</scope>
</reference>
<comment type="caution">
    <text evidence="2">The sequence shown here is derived from an EMBL/GenBank/DDBJ whole genome shotgun (WGS) entry which is preliminary data.</text>
</comment>
<evidence type="ECO:0000313" key="3">
    <source>
        <dbReference type="EMBL" id="CAF4543568.1"/>
    </source>
</evidence>
<dbReference type="GO" id="GO:0016042">
    <property type="term" value="P:lipid catabolic process"/>
    <property type="evidence" value="ECO:0007669"/>
    <property type="project" value="InterPro"/>
</dbReference>
<dbReference type="GO" id="GO:0008203">
    <property type="term" value="P:cholesterol metabolic process"/>
    <property type="evidence" value="ECO:0007669"/>
    <property type="project" value="InterPro"/>
</dbReference>
<sequence>TVALDFNFDLTYNQLQSLCEENCAFFAQNKNDVNRSFERLFIQILHSLEIAVPIIRYITENFHYFDYSEEIKANGYRSLVVSHGQCSLRCLDIVRQLTEKRQGLLFSLMYSSRYLQDLEAWTKCLISLQNILQFAAKMIDYSGKKVLLV</sequence>
<gene>
    <name evidence="2" type="ORF">OVA965_LOCUS45699</name>
    <name evidence="3" type="ORF">TMI583_LOCUS49433</name>
</gene>
<protein>
    <recommendedName>
        <fullName evidence="1">Hormone-sensitive lipase N-terminal domain-containing protein</fullName>
    </recommendedName>
</protein>
<feature type="domain" description="Hormone-sensitive lipase N-terminal" evidence="1">
    <location>
        <begin position="12"/>
        <end position="143"/>
    </location>
</feature>
<proteinExistence type="predicted"/>
<evidence type="ECO:0000313" key="2">
    <source>
        <dbReference type="EMBL" id="CAF1670386.1"/>
    </source>
</evidence>
<accession>A0A8S2GBX8</accession>
<evidence type="ECO:0000259" key="1">
    <source>
        <dbReference type="Pfam" id="PF06350"/>
    </source>
</evidence>
<evidence type="ECO:0000313" key="4">
    <source>
        <dbReference type="Proteomes" id="UP000677228"/>
    </source>
</evidence>
<dbReference type="GO" id="GO:0016298">
    <property type="term" value="F:lipase activity"/>
    <property type="evidence" value="ECO:0007669"/>
    <property type="project" value="InterPro"/>
</dbReference>
<dbReference type="EMBL" id="CAJNOK010074243">
    <property type="protein sequence ID" value="CAF1670386.1"/>
    <property type="molecule type" value="Genomic_DNA"/>
</dbReference>
<dbReference type="Pfam" id="PF06350">
    <property type="entry name" value="HSL_N"/>
    <property type="match status" value="1"/>
</dbReference>
<feature type="non-terminal residue" evidence="2">
    <location>
        <position position="1"/>
    </location>
</feature>
<name>A0A8S2GBX8_9BILA</name>
<dbReference type="Proteomes" id="UP000677228">
    <property type="component" value="Unassembled WGS sequence"/>
</dbReference>
<dbReference type="InterPro" id="IPR010468">
    <property type="entry name" value="HSL_N"/>
</dbReference>
<dbReference type="Proteomes" id="UP000682733">
    <property type="component" value="Unassembled WGS sequence"/>
</dbReference>
<organism evidence="2 4">
    <name type="scientific">Didymodactylos carnosus</name>
    <dbReference type="NCBI Taxonomy" id="1234261"/>
    <lineage>
        <taxon>Eukaryota</taxon>
        <taxon>Metazoa</taxon>
        <taxon>Spiralia</taxon>
        <taxon>Gnathifera</taxon>
        <taxon>Rotifera</taxon>
        <taxon>Eurotatoria</taxon>
        <taxon>Bdelloidea</taxon>
        <taxon>Philodinida</taxon>
        <taxon>Philodinidae</taxon>
        <taxon>Didymodactylos</taxon>
    </lineage>
</organism>
<dbReference type="AlphaFoldDB" id="A0A8S2GBX8"/>